<dbReference type="GO" id="GO:1905515">
    <property type="term" value="P:non-motile cilium assembly"/>
    <property type="evidence" value="ECO:0007669"/>
    <property type="project" value="TreeGrafter"/>
</dbReference>
<sequence length="182" mass="20618">GSHAKNVKIRLKEDNSYEVITANGTKVKLKEDNTYEVVAAASRAKSQSDQTQNFSKEISDSDHSEIKDESGSEVKSMDSESLLLENVVVMDNGTDRDKGKLETFQQRQKLMEEQNKLRRQILSQAIAERKRRTQTEAVKLKQIQEELSRLDSILSGDVAILRDQIEVASLDFNDAQLVLMVY</sequence>
<dbReference type="InterPro" id="IPR007033">
    <property type="entry name" value="GORAB"/>
</dbReference>
<evidence type="ECO:0000256" key="1">
    <source>
        <dbReference type="ARBA" id="ARBA00004496"/>
    </source>
</evidence>
<name>A0AAV2S8K0_MEGNR</name>
<reference evidence="9 10" key="1">
    <citation type="submission" date="2024-05" db="EMBL/GenBank/DDBJ databases">
        <authorList>
            <person name="Wallberg A."/>
        </authorList>
    </citation>
    <scope>NUCLEOTIDE SEQUENCE [LARGE SCALE GENOMIC DNA]</scope>
</reference>
<dbReference type="PANTHER" id="PTHR21470:SF2">
    <property type="entry name" value="RAB6-INTERACTING GOLGIN"/>
    <property type="match status" value="1"/>
</dbReference>
<proteinExistence type="inferred from homology"/>
<feature type="region of interest" description="Disordered" evidence="8">
    <location>
        <begin position="41"/>
        <end position="75"/>
    </location>
</feature>
<feature type="non-terminal residue" evidence="9">
    <location>
        <position position="182"/>
    </location>
</feature>
<comment type="subcellular location">
    <subcellularLocation>
        <location evidence="1">Cytoplasm</location>
    </subcellularLocation>
    <subcellularLocation>
        <location evidence="2">Golgi apparatus</location>
    </subcellularLocation>
</comment>
<evidence type="ECO:0000256" key="7">
    <source>
        <dbReference type="ARBA" id="ARBA00023054"/>
    </source>
</evidence>
<keyword evidence="10" id="KW-1185">Reference proteome</keyword>
<organism evidence="9 10">
    <name type="scientific">Meganyctiphanes norvegica</name>
    <name type="common">Northern krill</name>
    <name type="synonym">Thysanopoda norvegica</name>
    <dbReference type="NCBI Taxonomy" id="48144"/>
    <lineage>
        <taxon>Eukaryota</taxon>
        <taxon>Metazoa</taxon>
        <taxon>Ecdysozoa</taxon>
        <taxon>Arthropoda</taxon>
        <taxon>Crustacea</taxon>
        <taxon>Multicrustacea</taxon>
        <taxon>Malacostraca</taxon>
        <taxon>Eumalacostraca</taxon>
        <taxon>Eucarida</taxon>
        <taxon>Euphausiacea</taxon>
        <taxon>Euphausiidae</taxon>
        <taxon>Meganyctiphanes</taxon>
    </lineage>
</organism>
<comment type="caution">
    <text evidence="9">The sequence shown here is derived from an EMBL/GenBank/DDBJ whole genome shotgun (WGS) entry which is preliminary data.</text>
</comment>
<evidence type="ECO:0000256" key="6">
    <source>
        <dbReference type="ARBA" id="ARBA00023034"/>
    </source>
</evidence>
<gene>
    <name evidence="9" type="ORF">MNOR_LOCUS34506</name>
</gene>
<dbReference type="EMBL" id="CAXKWB010053453">
    <property type="protein sequence ID" value="CAL4174381.1"/>
    <property type="molecule type" value="Genomic_DNA"/>
</dbReference>
<evidence type="ECO:0000256" key="5">
    <source>
        <dbReference type="ARBA" id="ARBA00022490"/>
    </source>
</evidence>
<keyword evidence="5" id="KW-0963">Cytoplasm</keyword>
<dbReference type="Proteomes" id="UP001497623">
    <property type="component" value="Unassembled WGS sequence"/>
</dbReference>
<dbReference type="GO" id="GO:0005794">
    <property type="term" value="C:Golgi apparatus"/>
    <property type="evidence" value="ECO:0007669"/>
    <property type="project" value="UniProtKB-SubCell"/>
</dbReference>
<accession>A0AAV2S8K0</accession>
<feature type="non-terminal residue" evidence="9">
    <location>
        <position position="1"/>
    </location>
</feature>
<evidence type="ECO:0000256" key="2">
    <source>
        <dbReference type="ARBA" id="ARBA00004555"/>
    </source>
</evidence>
<evidence type="ECO:0000256" key="3">
    <source>
        <dbReference type="ARBA" id="ARBA00005599"/>
    </source>
</evidence>
<evidence type="ECO:0000313" key="10">
    <source>
        <dbReference type="Proteomes" id="UP001497623"/>
    </source>
</evidence>
<keyword evidence="7" id="KW-0175">Coiled coil</keyword>
<feature type="compositionally biased region" description="Polar residues" evidence="8">
    <location>
        <begin position="44"/>
        <end position="56"/>
    </location>
</feature>
<evidence type="ECO:0000256" key="8">
    <source>
        <dbReference type="SAM" id="MobiDB-lite"/>
    </source>
</evidence>
<protein>
    <recommendedName>
        <fullName evidence="4">RAB6-interacting golgin</fullName>
    </recommendedName>
</protein>
<dbReference type="AlphaFoldDB" id="A0AAV2S8K0"/>
<feature type="compositionally biased region" description="Basic and acidic residues" evidence="8">
    <location>
        <begin position="57"/>
        <end position="75"/>
    </location>
</feature>
<comment type="similarity">
    <text evidence="3">Belongs to the GORAB family.</text>
</comment>
<evidence type="ECO:0000256" key="4">
    <source>
        <dbReference type="ARBA" id="ARBA00014130"/>
    </source>
</evidence>
<keyword evidence="6" id="KW-0333">Golgi apparatus</keyword>
<dbReference type="PANTHER" id="PTHR21470">
    <property type="entry name" value="RAB6-INTERACTING PROTEIN GORAB"/>
    <property type="match status" value="1"/>
</dbReference>
<evidence type="ECO:0000313" key="9">
    <source>
        <dbReference type="EMBL" id="CAL4174381.1"/>
    </source>
</evidence>